<dbReference type="SMART" id="SM00100">
    <property type="entry name" value="cNMP"/>
    <property type="match status" value="2"/>
</dbReference>
<dbReference type="PANTHER" id="PTHR24353">
    <property type="entry name" value="CYCLIC NUCLEOTIDE-DEPENDENT PROTEIN KINASE"/>
    <property type="match status" value="1"/>
</dbReference>
<keyword evidence="3" id="KW-0808">Transferase</keyword>
<dbReference type="Pfam" id="PF00069">
    <property type="entry name" value="Pkinase"/>
    <property type="match status" value="1"/>
</dbReference>
<feature type="region of interest" description="Disordered" evidence="10">
    <location>
        <begin position="1139"/>
        <end position="1164"/>
    </location>
</feature>
<dbReference type="GO" id="GO:0004691">
    <property type="term" value="F:cAMP-dependent protein kinase activity"/>
    <property type="evidence" value="ECO:0007669"/>
    <property type="project" value="TreeGrafter"/>
</dbReference>
<dbReference type="GO" id="GO:0005952">
    <property type="term" value="C:cAMP-dependent protein kinase complex"/>
    <property type="evidence" value="ECO:0007669"/>
    <property type="project" value="TreeGrafter"/>
</dbReference>
<dbReference type="PANTHER" id="PTHR24353:SF37">
    <property type="entry name" value="CAMP-DEPENDENT PROTEIN KINASE CATALYTIC SUBUNIT PRKX"/>
    <property type="match status" value="1"/>
</dbReference>
<feature type="domain" description="Protein kinase" evidence="11">
    <location>
        <begin position="831"/>
        <end position="1105"/>
    </location>
</feature>
<evidence type="ECO:0000259" key="11">
    <source>
        <dbReference type="PROSITE" id="PS50011"/>
    </source>
</evidence>
<dbReference type="InterPro" id="IPR018490">
    <property type="entry name" value="cNMP-bd_dom_sf"/>
</dbReference>
<evidence type="ECO:0000259" key="12">
    <source>
        <dbReference type="PROSITE" id="PS50042"/>
    </source>
</evidence>
<dbReference type="PROSITE" id="PS50011">
    <property type="entry name" value="PROTEIN_KINASE_DOM"/>
    <property type="match status" value="1"/>
</dbReference>
<dbReference type="InterPro" id="IPR000719">
    <property type="entry name" value="Prot_kinase_dom"/>
</dbReference>
<dbReference type="InterPro" id="IPR014710">
    <property type="entry name" value="RmlC-like_jellyroll"/>
</dbReference>
<dbReference type="Gene3D" id="3.30.200.20">
    <property type="entry name" value="Phosphorylase Kinase, domain 1"/>
    <property type="match status" value="1"/>
</dbReference>
<keyword evidence="4 9" id="KW-0547">Nucleotide-binding</keyword>
<accession>A0A2R5G1M2</accession>
<keyword evidence="14" id="KW-1185">Reference proteome</keyword>
<evidence type="ECO:0000256" key="6">
    <source>
        <dbReference type="ARBA" id="ARBA00022840"/>
    </source>
</evidence>
<feature type="compositionally biased region" description="Basic residues" evidence="10">
    <location>
        <begin position="1148"/>
        <end position="1161"/>
    </location>
</feature>
<feature type="domain" description="Cyclic nucleotide-binding" evidence="12">
    <location>
        <begin position="196"/>
        <end position="309"/>
    </location>
</feature>
<dbReference type="Gene3D" id="1.10.510.10">
    <property type="entry name" value="Transferase(Phosphotransferase) domain 1"/>
    <property type="match status" value="1"/>
</dbReference>
<dbReference type="SUPFAM" id="SSF56112">
    <property type="entry name" value="Protein kinase-like (PK-like)"/>
    <property type="match status" value="1"/>
</dbReference>
<proteinExistence type="predicted"/>
<evidence type="ECO:0000256" key="8">
    <source>
        <dbReference type="ARBA" id="ARBA00024113"/>
    </source>
</evidence>
<evidence type="ECO:0000256" key="9">
    <source>
        <dbReference type="PROSITE-ProRule" id="PRU10141"/>
    </source>
</evidence>
<reference evidence="13 14" key="1">
    <citation type="submission" date="2017-12" db="EMBL/GenBank/DDBJ databases">
        <title>Sequencing, de novo assembly and annotation of complete genome of a new Thraustochytrid species, strain FCC1311.</title>
        <authorList>
            <person name="Sedici K."/>
            <person name="Godart F."/>
            <person name="Aiese Cigliano R."/>
            <person name="Sanseverino W."/>
            <person name="Barakat M."/>
            <person name="Ortet P."/>
            <person name="Marechal E."/>
            <person name="Cagnac O."/>
            <person name="Amato A."/>
        </authorList>
    </citation>
    <scope>NUCLEOTIDE SEQUENCE [LARGE SCALE GENOMIC DNA]</scope>
</reference>
<feature type="region of interest" description="Disordered" evidence="10">
    <location>
        <begin position="585"/>
        <end position="628"/>
    </location>
</feature>
<feature type="region of interest" description="Disordered" evidence="10">
    <location>
        <begin position="705"/>
        <end position="726"/>
    </location>
</feature>
<dbReference type="Proteomes" id="UP000241890">
    <property type="component" value="Unassembled WGS sequence"/>
</dbReference>
<dbReference type="SMART" id="SM00220">
    <property type="entry name" value="S_TKc"/>
    <property type="match status" value="1"/>
</dbReference>
<dbReference type="CDD" id="cd05123">
    <property type="entry name" value="STKc_AGC"/>
    <property type="match status" value="1"/>
</dbReference>
<dbReference type="Pfam" id="PF00027">
    <property type="entry name" value="cNMP_binding"/>
    <property type="match status" value="1"/>
</dbReference>
<evidence type="ECO:0000256" key="2">
    <source>
        <dbReference type="ARBA" id="ARBA00022527"/>
    </source>
</evidence>
<keyword evidence="7" id="KW-0460">Magnesium</keyword>
<dbReference type="InterPro" id="IPR045270">
    <property type="entry name" value="STKc_AGC"/>
</dbReference>
<evidence type="ECO:0000256" key="10">
    <source>
        <dbReference type="SAM" id="MobiDB-lite"/>
    </source>
</evidence>
<evidence type="ECO:0000256" key="5">
    <source>
        <dbReference type="ARBA" id="ARBA00022777"/>
    </source>
</evidence>
<protein>
    <recommendedName>
        <fullName evidence="8">cGMP-dependent protein kinase</fullName>
    </recommendedName>
</protein>
<evidence type="ECO:0000256" key="4">
    <source>
        <dbReference type="ARBA" id="ARBA00022741"/>
    </source>
</evidence>
<dbReference type="GO" id="GO:0005524">
    <property type="term" value="F:ATP binding"/>
    <property type="evidence" value="ECO:0007669"/>
    <property type="project" value="UniProtKB-UniRule"/>
</dbReference>
<comment type="cofactor">
    <cofactor evidence="1">
        <name>Mg(2+)</name>
        <dbReference type="ChEBI" id="CHEBI:18420"/>
    </cofactor>
</comment>
<dbReference type="InterPro" id="IPR011009">
    <property type="entry name" value="Kinase-like_dom_sf"/>
</dbReference>
<evidence type="ECO:0000256" key="3">
    <source>
        <dbReference type="ARBA" id="ARBA00022679"/>
    </source>
</evidence>
<keyword evidence="6 9" id="KW-0067">ATP-binding</keyword>
<dbReference type="InParanoid" id="A0A2R5G1M2"/>
<dbReference type="Gene3D" id="2.60.120.10">
    <property type="entry name" value="Jelly Rolls"/>
    <property type="match status" value="2"/>
</dbReference>
<comment type="caution">
    <text evidence="13">The sequence shown here is derived from an EMBL/GenBank/DDBJ whole genome shotgun (WGS) entry which is preliminary data.</text>
</comment>
<feature type="binding site" evidence="9">
    <location>
        <position position="860"/>
    </location>
    <ligand>
        <name>ATP</name>
        <dbReference type="ChEBI" id="CHEBI:30616"/>
    </ligand>
</feature>
<evidence type="ECO:0000256" key="1">
    <source>
        <dbReference type="ARBA" id="ARBA00001946"/>
    </source>
</evidence>
<dbReference type="PROSITE" id="PS00107">
    <property type="entry name" value="PROTEIN_KINASE_ATP"/>
    <property type="match status" value="1"/>
</dbReference>
<dbReference type="InterPro" id="IPR017441">
    <property type="entry name" value="Protein_kinase_ATP_BS"/>
</dbReference>
<dbReference type="InterPro" id="IPR000595">
    <property type="entry name" value="cNMP-bd_dom"/>
</dbReference>
<feature type="region of interest" description="Disordered" evidence="10">
    <location>
        <begin position="763"/>
        <end position="820"/>
    </location>
</feature>
<dbReference type="SUPFAM" id="SSF51206">
    <property type="entry name" value="cAMP-binding domain-like"/>
    <property type="match status" value="2"/>
</dbReference>
<feature type="domain" description="Cyclic nucleotide-binding" evidence="12">
    <location>
        <begin position="63"/>
        <end position="179"/>
    </location>
</feature>
<evidence type="ECO:0000313" key="14">
    <source>
        <dbReference type="Proteomes" id="UP000241890"/>
    </source>
</evidence>
<gene>
    <name evidence="13" type="ORF">FCC1311_011272</name>
</gene>
<dbReference type="CDD" id="cd00038">
    <property type="entry name" value="CAP_ED"/>
    <property type="match status" value="1"/>
</dbReference>
<dbReference type="EMBL" id="BEYU01000009">
    <property type="protein sequence ID" value="GBG24910.1"/>
    <property type="molecule type" value="Genomic_DNA"/>
</dbReference>
<evidence type="ECO:0000313" key="13">
    <source>
        <dbReference type="EMBL" id="GBG24910.1"/>
    </source>
</evidence>
<name>A0A2R5G1M2_9STRA</name>
<keyword evidence="2" id="KW-0723">Serine/threonine-protein kinase</keyword>
<organism evidence="13 14">
    <name type="scientific">Hondaea fermentalgiana</name>
    <dbReference type="NCBI Taxonomy" id="2315210"/>
    <lineage>
        <taxon>Eukaryota</taxon>
        <taxon>Sar</taxon>
        <taxon>Stramenopiles</taxon>
        <taxon>Bigyra</taxon>
        <taxon>Labyrinthulomycetes</taxon>
        <taxon>Thraustochytrida</taxon>
        <taxon>Thraustochytriidae</taxon>
        <taxon>Hondaea</taxon>
    </lineage>
</organism>
<evidence type="ECO:0000256" key="7">
    <source>
        <dbReference type="ARBA" id="ARBA00022842"/>
    </source>
</evidence>
<sequence length="1177" mass="129554">MAAPGGAEAEALRAELRALTVEDDARVDLRESEVEACLRALERVHQDEVEHEEKASGTCRGEVFAQGDRGDAAFFLTSGSVRLRRIRMARQPSLVLDEDIQDGDEGENGDTAAAAAAAAAAAIADVNGPGDLNEEVLESHDAGHFGTHALVCTCPRTWTLEVIAPNTRLWRLSRRAFEEARSLPFSCAELIARHPVFESLSVEERSDLEAASECIQASKGQVLMRHGEIATKLFLVRDGEVWAVLRDGGVSSLVHLKQHGEVLWSRTRGEYFGEDASCVRGLRRCSTDVVVAQDDTVVFAIPYKNLESLHGLRESLRHHFFVQTLLTLHPYSNLPAHIVEYQVAAAAFTVYFEHHEILAIDDFIARLLTDANLGHDVCFVVLQGALEVSARESNGTKVIGCLNTGQSFPLQRLRNGEGITVSLAAETCLLVAPDATMYNAVTAPTESLSLEHAADQIYPATQGLPSSQQKEHHQHRLFHDQQHNHLPQHVFKLRKRPRYVRQHSEESARDHSTVISLDADFAPERHRSPSTDTTATFAVEVVTDEEGESDVLPSTSASEHTFKEKLAFVGSGKRQPQSDRHHFMASTWPSPHCIETTEPGNEDQHQEMMSDSDEDTEPGHKRRRPRLQSVPVTACNCEPGASPNSVGISEAFGAWRGPMESPKASPQACSPTRRSSLHARQRRLFASSMTRAASVPIVPFLSADGKSAGGGKNDNERSLGTDCANLSPNKLPRKTLKTRKQLAFLSGLAPLETSITSSLESTESILTSKTMPSPHRNGTPTSRTYCKAHRGSEASTRPAKPRTPGQAHENPNKATSPKKRATGLVLSLDSLERLQNLGAGAFGSVSLVRDRETNHIFALKQLSKRKIIARRQEQRVQAERAIMAKVGGQNPFIAGFVRSFQDDRSVYLLLECGLGGDLFDLIESRPSQSLTVKEMQFFSGQIALAIEYLHFKRIVFRDIKPENCILCVDGYLRLTDFGMAKELGVGTSRTYTLCGTPTFIAPEVLTLQGYSTSIDWWALGVFYYELMTGSFPFPAQMVSSLRAQHADYVATYPSHGVFDKLQTMSKNDLAFVDLVRALLHPDPSFRLGSDSMGRMSATVSEHEYFDSIDMTALRARRLPAPESVLEAIGQSRVLETLQHASTPQVPQRHPRATRMPPRKARTAPAAAAVTLAWESSF</sequence>
<dbReference type="AlphaFoldDB" id="A0A2R5G1M2"/>
<keyword evidence="5 13" id="KW-0418">Kinase</keyword>
<dbReference type="PROSITE" id="PS50042">
    <property type="entry name" value="CNMP_BINDING_3"/>
    <property type="match status" value="2"/>
</dbReference>